<dbReference type="RefSeq" id="WP_093997165.1">
    <property type="nucleotide sequence ID" value="NZ_FXYD01000004.1"/>
</dbReference>
<dbReference type="InterPro" id="IPR011990">
    <property type="entry name" value="TPR-like_helical_dom_sf"/>
</dbReference>
<keyword evidence="3" id="KW-1185">Reference proteome</keyword>
<dbReference type="PANTHER" id="PTHR12558">
    <property type="entry name" value="CELL DIVISION CYCLE 16,23,27"/>
    <property type="match status" value="1"/>
</dbReference>
<dbReference type="Proteomes" id="UP000203464">
    <property type="component" value="Unassembled WGS sequence"/>
</dbReference>
<proteinExistence type="predicted"/>
<evidence type="ECO:0000313" key="2">
    <source>
        <dbReference type="EMBL" id="SMX42738.1"/>
    </source>
</evidence>
<gene>
    <name evidence="2" type="ORF">OCA8868_02827</name>
</gene>
<keyword evidence="2" id="KW-0449">Lipoprotein</keyword>
<dbReference type="OrthoDB" id="9766710at2"/>
<dbReference type="PANTHER" id="PTHR12558:SF13">
    <property type="entry name" value="CELL DIVISION CYCLE PROTEIN 27 HOMOLOG"/>
    <property type="match status" value="1"/>
</dbReference>
<sequence>MSELTLPSRLSTVFNFSTIAATFALAYPVTADPNAGAYLAARQAGMIGDYSAASDYFHDALLSDANNLSLMEQTITAFVGTGEIQSAAGIARPFLEAGGESQIANIALMAQAARAQDWGAIFELIEAGHEVGPLIDGLSQAWAYVGNGDLDHALMRFDEVIDTPGLRSFGQQHKALALAMSGDLEGANAIYDLPPNVGVVPTRASVVAHLQILCQLEQFERAADISDRAFGNDPEPEIAALRNAIEAGEVPDLERVISTPGAGISFAFMGLSEILAGEANESYLLLYAQAARYIAPHDADAHIAAARLLNALDQHDAAAQTFAQVSTEDPAYHSAEIGRAEALRLAERSEQAIEVLTQLTRSHPELPLSHASLGDIYRREEQYTEARASYTAALDGYPETATIRWWLLYSRGISNERLDNWDAAETDFRAALAINSNEPSVLNYLGYSMVDRGLTENYDEALTMIEKAIAARPDSGAIVDSLAWVYYKLGRYQEAVTPMERAAELEPNDPIISDHLGDVYWMVGRDVEARFQWRRALSFEPEEIEAERIRRKLQIGLHAVYAEEGVSPAPAVEVANGD</sequence>
<evidence type="ECO:0000313" key="3">
    <source>
        <dbReference type="Proteomes" id="UP000203464"/>
    </source>
</evidence>
<dbReference type="Pfam" id="PF14559">
    <property type="entry name" value="TPR_19"/>
    <property type="match status" value="1"/>
</dbReference>
<accession>A0A238KJ68</accession>
<organism evidence="2 3">
    <name type="scientific">Octadecabacter ascidiaceicola</name>
    <dbReference type="NCBI Taxonomy" id="1655543"/>
    <lineage>
        <taxon>Bacteria</taxon>
        <taxon>Pseudomonadati</taxon>
        <taxon>Pseudomonadota</taxon>
        <taxon>Alphaproteobacteria</taxon>
        <taxon>Rhodobacterales</taxon>
        <taxon>Roseobacteraceae</taxon>
        <taxon>Octadecabacter</taxon>
    </lineage>
</organism>
<evidence type="ECO:0000256" key="1">
    <source>
        <dbReference type="PROSITE-ProRule" id="PRU00339"/>
    </source>
</evidence>
<dbReference type="Gene3D" id="1.25.40.10">
    <property type="entry name" value="Tetratricopeptide repeat domain"/>
    <property type="match status" value="1"/>
</dbReference>
<dbReference type="SUPFAM" id="SSF48452">
    <property type="entry name" value="TPR-like"/>
    <property type="match status" value="2"/>
</dbReference>
<dbReference type="EMBL" id="FXYD01000004">
    <property type="protein sequence ID" value="SMX42738.1"/>
    <property type="molecule type" value="Genomic_DNA"/>
</dbReference>
<protein>
    <submittedName>
        <fullName evidence="2">Lipoprotein NlpI</fullName>
    </submittedName>
</protein>
<dbReference type="InterPro" id="IPR019734">
    <property type="entry name" value="TPR_rpt"/>
</dbReference>
<reference evidence="3" key="1">
    <citation type="submission" date="2017-05" db="EMBL/GenBank/DDBJ databases">
        <authorList>
            <person name="Rodrigo-Torres L."/>
            <person name="Arahal R. D."/>
            <person name="Lucena T."/>
        </authorList>
    </citation>
    <scope>NUCLEOTIDE SEQUENCE [LARGE SCALE GENOMIC DNA]</scope>
    <source>
        <strain evidence="3">CECT 8868</strain>
    </source>
</reference>
<name>A0A238KJ68_9RHOB</name>
<dbReference type="AlphaFoldDB" id="A0A238KJ68"/>
<dbReference type="PROSITE" id="PS50005">
    <property type="entry name" value="TPR"/>
    <property type="match status" value="2"/>
</dbReference>
<dbReference type="SMART" id="SM00028">
    <property type="entry name" value="TPR"/>
    <property type="match status" value="7"/>
</dbReference>
<feature type="repeat" description="TPR" evidence="1">
    <location>
        <begin position="476"/>
        <end position="509"/>
    </location>
</feature>
<dbReference type="Pfam" id="PF13432">
    <property type="entry name" value="TPR_16"/>
    <property type="match status" value="1"/>
</dbReference>
<keyword evidence="1" id="KW-0802">TPR repeat</keyword>
<feature type="repeat" description="TPR" evidence="1">
    <location>
        <begin position="367"/>
        <end position="400"/>
    </location>
</feature>